<keyword evidence="3" id="KW-0804">Transcription</keyword>
<comment type="caution">
    <text evidence="7">The sequence shown here is derived from an EMBL/GenBank/DDBJ whole genome shotgun (WGS) entry which is preliminary data.</text>
</comment>
<dbReference type="EMBL" id="SUMC01000028">
    <property type="protein sequence ID" value="TKA08754.1"/>
    <property type="molecule type" value="Genomic_DNA"/>
</dbReference>
<keyword evidence="1" id="KW-0805">Transcription regulation</keyword>
<evidence type="ECO:0000256" key="5">
    <source>
        <dbReference type="SAM" id="MobiDB-lite"/>
    </source>
</evidence>
<dbReference type="Gene3D" id="1.10.357.10">
    <property type="entry name" value="Tetracycline Repressor, domain 2"/>
    <property type="match status" value="1"/>
</dbReference>
<evidence type="ECO:0000256" key="2">
    <source>
        <dbReference type="ARBA" id="ARBA00023125"/>
    </source>
</evidence>
<keyword evidence="2 4" id="KW-0238">DNA-binding</keyword>
<proteinExistence type="predicted"/>
<evidence type="ECO:0000256" key="4">
    <source>
        <dbReference type="PROSITE-ProRule" id="PRU00335"/>
    </source>
</evidence>
<dbReference type="AlphaFoldDB" id="A0A4U0SGK9"/>
<dbReference type="InterPro" id="IPR001647">
    <property type="entry name" value="HTH_TetR"/>
</dbReference>
<reference evidence="7 8" key="1">
    <citation type="submission" date="2019-04" db="EMBL/GenBank/DDBJ databases">
        <title>Streptomyces oryziradicis sp. nov., a novel actinomycete isolated from rhizosphere soil of rice (Oryza sativa L.).</title>
        <authorList>
            <person name="Li C."/>
        </authorList>
    </citation>
    <scope>NUCLEOTIDE SEQUENCE [LARGE SCALE GENOMIC DNA]</scope>
    <source>
        <strain evidence="7 8">NEAU-C40</strain>
    </source>
</reference>
<evidence type="ECO:0000259" key="6">
    <source>
        <dbReference type="PROSITE" id="PS50977"/>
    </source>
</evidence>
<keyword evidence="8" id="KW-1185">Reference proteome</keyword>
<dbReference type="SUPFAM" id="SSF48498">
    <property type="entry name" value="Tetracyclin repressor-like, C-terminal domain"/>
    <property type="match status" value="1"/>
</dbReference>
<organism evidence="7 8">
    <name type="scientific">Actinacidiphila oryziradicis</name>
    <dbReference type="NCBI Taxonomy" id="2571141"/>
    <lineage>
        <taxon>Bacteria</taxon>
        <taxon>Bacillati</taxon>
        <taxon>Actinomycetota</taxon>
        <taxon>Actinomycetes</taxon>
        <taxon>Kitasatosporales</taxon>
        <taxon>Streptomycetaceae</taxon>
        <taxon>Actinacidiphila</taxon>
    </lineage>
</organism>
<dbReference type="InterPro" id="IPR036271">
    <property type="entry name" value="Tet_transcr_reg_TetR-rel_C_sf"/>
</dbReference>
<dbReference type="PRINTS" id="PR00455">
    <property type="entry name" value="HTHTETR"/>
</dbReference>
<dbReference type="Pfam" id="PF00440">
    <property type="entry name" value="TetR_N"/>
    <property type="match status" value="1"/>
</dbReference>
<name>A0A4U0SGK9_9ACTN</name>
<dbReference type="InterPro" id="IPR049445">
    <property type="entry name" value="TetR_SbtR-like_C"/>
</dbReference>
<dbReference type="InterPro" id="IPR009057">
    <property type="entry name" value="Homeodomain-like_sf"/>
</dbReference>
<dbReference type="OrthoDB" id="9795011at2"/>
<dbReference type="GO" id="GO:0000976">
    <property type="term" value="F:transcription cis-regulatory region binding"/>
    <property type="evidence" value="ECO:0007669"/>
    <property type="project" value="TreeGrafter"/>
</dbReference>
<dbReference type="PROSITE" id="PS50977">
    <property type="entry name" value="HTH_TETR_2"/>
    <property type="match status" value="1"/>
</dbReference>
<feature type="region of interest" description="Disordered" evidence="5">
    <location>
        <begin position="214"/>
        <end position="242"/>
    </location>
</feature>
<feature type="domain" description="HTH tetR-type" evidence="6">
    <location>
        <begin position="12"/>
        <end position="71"/>
    </location>
</feature>
<protein>
    <submittedName>
        <fullName evidence="7">TetR/AcrR family transcriptional regulator</fullName>
    </submittedName>
</protein>
<feature type="DNA-binding region" description="H-T-H motif" evidence="4">
    <location>
        <begin position="34"/>
        <end position="53"/>
    </location>
</feature>
<evidence type="ECO:0000256" key="1">
    <source>
        <dbReference type="ARBA" id="ARBA00023015"/>
    </source>
</evidence>
<dbReference type="Pfam" id="PF21597">
    <property type="entry name" value="TetR_C_43"/>
    <property type="match status" value="1"/>
</dbReference>
<evidence type="ECO:0000256" key="3">
    <source>
        <dbReference type="ARBA" id="ARBA00023163"/>
    </source>
</evidence>
<dbReference type="SUPFAM" id="SSF46689">
    <property type="entry name" value="Homeodomain-like"/>
    <property type="match status" value="1"/>
</dbReference>
<dbReference type="Proteomes" id="UP000305778">
    <property type="component" value="Unassembled WGS sequence"/>
</dbReference>
<dbReference type="GO" id="GO:0003700">
    <property type="term" value="F:DNA-binding transcription factor activity"/>
    <property type="evidence" value="ECO:0007669"/>
    <property type="project" value="TreeGrafter"/>
</dbReference>
<sequence>MRPCRTLRADAERNRSRLVEAAQAVFAESGLDAPLEDIAERAGVGIATLYRRFPSREELIAATYEAKMNEYAKAAEEALDAPDAWTGFTGCIERICAMQAENRGFTNAVTMGLPSSEEMKALKDRTKGAIDAVVHRAQEEGVLREDFVAEDITLLLLANAGVLRATRDAAPHAWRRLIAYLLESFQVQGDRSGPLPAPPTAIQMRRAMMAYKAQASRPEQVEPDDCENEDSPVPVPATGAVI</sequence>
<evidence type="ECO:0000313" key="7">
    <source>
        <dbReference type="EMBL" id="TKA08754.1"/>
    </source>
</evidence>
<dbReference type="InterPro" id="IPR050109">
    <property type="entry name" value="HTH-type_TetR-like_transc_reg"/>
</dbReference>
<feature type="compositionally biased region" description="Acidic residues" evidence="5">
    <location>
        <begin position="221"/>
        <end position="230"/>
    </location>
</feature>
<gene>
    <name evidence="7" type="ORF">FCI23_26395</name>
</gene>
<dbReference type="PANTHER" id="PTHR30055:SF234">
    <property type="entry name" value="HTH-TYPE TRANSCRIPTIONAL REGULATOR BETI"/>
    <property type="match status" value="1"/>
</dbReference>
<evidence type="ECO:0000313" key="8">
    <source>
        <dbReference type="Proteomes" id="UP000305778"/>
    </source>
</evidence>
<accession>A0A4U0SGK9</accession>
<dbReference type="PANTHER" id="PTHR30055">
    <property type="entry name" value="HTH-TYPE TRANSCRIPTIONAL REGULATOR RUTR"/>
    <property type="match status" value="1"/>
</dbReference>